<evidence type="ECO:0000259" key="2">
    <source>
        <dbReference type="SMART" id="SM00899"/>
    </source>
</evidence>
<name>A0ABW4VGQ7_9BACT</name>
<dbReference type="Pfam" id="PF04023">
    <property type="entry name" value="FeoA"/>
    <property type="match status" value="1"/>
</dbReference>
<gene>
    <name evidence="3" type="ORF">ACFSKL_03675</name>
</gene>
<reference evidence="4" key="1">
    <citation type="journal article" date="2019" name="Int. J. Syst. Evol. Microbiol.">
        <title>The Global Catalogue of Microorganisms (GCM) 10K type strain sequencing project: providing services to taxonomists for standard genome sequencing and annotation.</title>
        <authorList>
            <consortium name="The Broad Institute Genomics Platform"/>
            <consortium name="The Broad Institute Genome Sequencing Center for Infectious Disease"/>
            <person name="Wu L."/>
            <person name="Ma J."/>
        </authorList>
    </citation>
    <scope>NUCLEOTIDE SEQUENCE [LARGE SCALE GENOMIC DNA]</scope>
    <source>
        <strain evidence="4">CGMCC 1.15180</strain>
    </source>
</reference>
<evidence type="ECO:0000313" key="3">
    <source>
        <dbReference type="EMBL" id="MFD2033874.1"/>
    </source>
</evidence>
<dbReference type="InterPro" id="IPR008988">
    <property type="entry name" value="Transcriptional_repressor_C"/>
</dbReference>
<dbReference type="InterPro" id="IPR038157">
    <property type="entry name" value="FeoA_core_dom"/>
</dbReference>
<dbReference type="Gene3D" id="2.30.30.90">
    <property type="match status" value="1"/>
</dbReference>
<organism evidence="3 4">
    <name type="scientific">Belliella marina</name>
    <dbReference type="NCBI Taxonomy" id="1644146"/>
    <lineage>
        <taxon>Bacteria</taxon>
        <taxon>Pseudomonadati</taxon>
        <taxon>Bacteroidota</taxon>
        <taxon>Cytophagia</taxon>
        <taxon>Cytophagales</taxon>
        <taxon>Cyclobacteriaceae</taxon>
        <taxon>Belliella</taxon>
    </lineage>
</organism>
<dbReference type="InterPro" id="IPR007167">
    <property type="entry name" value="Fe-transptr_FeoA-like"/>
</dbReference>
<evidence type="ECO:0000256" key="1">
    <source>
        <dbReference type="ARBA" id="ARBA00023004"/>
    </source>
</evidence>
<dbReference type="Proteomes" id="UP001597361">
    <property type="component" value="Unassembled WGS sequence"/>
</dbReference>
<sequence length="74" mass="8271">MKASEISRDITYLIEKVIPSEIDVNLLEIGVVEGKTIKLIRRAPFSGAFAFQIGENFICMRTAEAELIQVISEN</sequence>
<feature type="domain" description="Ferrous iron transporter FeoA-like" evidence="2">
    <location>
        <begin position="1"/>
        <end position="72"/>
    </location>
</feature>
<evidence type="ECO:0000313" key="4">
    <source>
        <dbReference type="Proteomes" id="UP001597361"/>
    </source>
</evidence>
<accession>A0ABW4VGQ7</accession>
<dbReference type="SUPFAM" id="SSF50037">
    <property type="entry name" value="C-terminal domain of transcriptional repressors"/>
    <property type="match status" value="1"/>
</dbReference>
<keyword evidence="1" id="KW-0408">Iron</keyword>
<dbReference type="RefSeq" id="WP_376883586.1">
    <property type="nucleotide sequence ID" value="NZ_JBHUHR010000012.1"/>
</dbReference>
<dbReference type="EMBL" id="JBHUHR010000012">
    <property type="protein sequence ID" value="MFD2033874.1"/>
    <property type="molecule type" value="Genomic_DNA"/>
</dbReference>
<comment type="caution">
    <text evidence="3">The sequence shown here is derived from an EMBL/GenBank/DDBJ whole genome shotgun (WGS) entry which is preliminary data.</text>
</comment>
<proteinExistence type="predicted"/>
<protein>
    <submittedName>
        <fullName evidence="3">Ferrous iron transport protein A</fullName>
    </submittedName>
</protein>
<dbReference type="SMART" id="SM00899">
    <property type="entry name" value="FeoA"/>
    <property type="match status" value="1"/>
</dbReference>
<keyword evidence="4" id="KW-1185">Reference proteome</keyword>